<evidence type="ECO:0000256" key="5">
    <source>
        <dbReference type="ARBA" id="ARBA00022989"/>
    </source>
</evidence>
<dbReference type="EMBL" id="MIQE01000009">
    <property type="protein sequence ID" value="OFA12249.1"/>
    <property type="molecule type" value="Genomic_DNA"/>
</dbReference>
<evidence type="ECO:0000256" key="7">
    <source>
        <dbReference type="SAM" id="Phobius"/>
    </source>
</evidence>
<dbReference type="PANTHER" id="PTHR42718">
    <property type="entry name" value="MAJOR FACILITATOR SUPERFAMILY MULTIDRUG TRANSPORTER MFSC"/>
    <property type="match status" value="1"/>
</dbReference>
<feature type="transmembrane region" description="Helical" evidence="7">
    <location>
        <begin position="466"/>
        <end position="487"/>
    </location>
</feature>
<dbReference type="PROSITE" id="PS50850">
    <property type="entry name" value="MFS"/>
    <property type="match status" value="1"/>
</dbReference>
<organism evidence="9 10">
    <name type="scientific">Lentilactobacillus sunkii</name>
    <dbReference type="NCBI Taxonomy" id="481719"/>
    <lineage>
        <taxon>Bacteria</taxon>
        <taxon>Bacillati</taxon>
        <taxon>Bacillota</taxon>
        <taxon>Bacilli</taxon>
        <taxon>Lactobacillales</taxon>
        <taxon>Lactobacillaceae</taxon>
        <taxon>Lentilactobacillus</taxon>
    </lineage>
</organism>
<dbReference type="STRING" id="481719.LASUN_08010"/>
<name>A0A1E7XGS7_9LACO</name>
<evidence type="ECO:0000256" key="1">
    <source>
        <dbReference type="ARBA" id="ARBA00004651"/>
    </source>
</evidence>
<evidence type="ECO:0000256" key="2">
    <source>
        <dbReference type="ARBA" id="ARBA00022448"/>
    </source>
</evidence>
<dbReference type="SUPFAM" id="SSF103473">
    <property type="entry name" value="MFS general substrate transporter"/>
    <property type="match status" value="1"/>
</dbReference>
<keyword evidence="3" id="KW-1003">Cell membrane</keyword>
<feature type="transmembrane region" description="Helical" evidence="7">
    <location>
        <begin position="139"/>
        <end position="161"/>
    </location>
</feature>
<feature type="transmembrane region" description="Helical" evidence="7">
    <location>
        <begin position="181"/>
        <end position="202"/>
    </location>
</feature>
<dbReference type="GO" id="GO:0022857">
    <property type="term" value="F:transmembrane transporter activity"/>
    <property type="evidence" value="ECO:0007669"/>
    <property type="project" value="InterPro"/>
</dbReference>
<dbReference type="GO" id="GO:0005886">
    <property type="term" value="C:plasma membrane"/>
    <property type="evidence" value="ECO:0007669"/>
    <property type="project" value="UniProtKB-SubCell"/>
</dbReference>
<feature type="transmembrane region" description="Helical" evidence="7">
    <location>
        <begin position="54"/>
        <end position="73"/>
    </location>
</feature>
<dbReference type="RefSeq" id="WP_070367449.1">
    <property type="nucleotide sequence ID" value="NZ_JAZHVW010000015.1"/>
</dbReference>
<feature type="transmembrane region" description="Helical" evidence="7">
    <location>
        <begin position="283"/>
        <end position="300"/>
    </location>
</feature>
<feature type="transmembrane region" description="Helical" evidence="7">
    <location>
        <begin position="106"/>
        <end position="127"/>
    </location>
</feature>
<keyword evidence="4 7" id="KW-0812">Transmembrane</keyword>
<dbReference type="AlphaFoldDB" id="A0A1E7XGS7"/>
<feature type="transmembrane region" description="Helical" evidence="7">
    <location>
        <begin position="349"/>
        <end position="368"/>
    </location>
</feature>
<keyword evidence="5 7" id="KW-1133">Transmembrane helix</keyword>
<sequence>MGVDIHGKKYNASLLLAITLLATFAGSLMQTSMATAIPSLMRSFDISLSTAQQATTWFLLVNGAVIPLSAYLATRIPTKWLTIGVYICLLVGMLISYFTQADSSNWWIFLLGRIVAALAFGTMLPIMQSVIMNVFPIRQIPIAMGLSGLVVGLAPALGPTLSGWILSRDHTFMGLTISNSWRNIFLIPMIMIVIMLVFALFYMKDVIPNRKIRLDYPSLFLSLVGFTGFLLGLTNVADYGWTDGEYVIAPVAIGIILLVIFTRRQLKLKDPFLDVRVFAVKDFAIPTIAIIFVMMAMYGVEMMLPTYLQNVLGLTPFHSGLTLLGGALFMGILSPVSGFLFNKVGVRRLTFVGFGLLAIGTLPFAFLAENTSQALIIIIYAIRMIGIALVMMPLTTSAMDAIPRELSSHASAANNTARQIGSSVAVALLSSVTQNMINHNMPSHLLKVQDPMVYAAKALGASMDGFRASFAIGFLFAVIGLCFAFFITNTKPAEVKEDEK</sequence>
<proteinExistence type="predicted"/>
<dbReference type="NCBIfam" id="TIGR00711">
    <property type="entry name" value="efflux_EmrB"/>
    <property type="match status" value="1"/>
</dbReference>
<feature type="transmembrane region" description="Helical" evidence="7">
    <location>
        <begin position="320"/>
        <end position="342"/>
    </location>
</feature>
<evidence type="ECO:0000256" key="3">
    <source>
        <dbReference type="ARBA" id="ARBA00022475"/>
    </source>
</evidence>
<dbReference type="InterPro" id="IPR011701">
    <property type="entry name" value="MFS"/>
</dbReference>
<keyword evidence="2" id="KW-0813">Transport</keyword>
<dbReference type="InterPro" id="IPR036259">
    <property type="entry name" value="MFS_trans_sf"/>
</dbReference>
<keyword evidence="6 7" id="KW-0472">Membrane</keyword>
<feature type="transmembrane region" description="Helical" evidence="7">
    <location>
        <begin position="374"/>
        <end position="394"/>
    </location>
</feature>
<gene>
    <name evidence="9" type="primary">stp_1</name>
    <name evidence="9" type="ORF">LASUN_08010</name>
</gene>
<evidence type="ECO:0000256" key="4">
    <source>
        <dbReference type="ARBA" id="ARBA00022692"/>
    </source>
</evidence>
<dbReference type="Proteomes" id="UP000177010">
    <property type="component" value="Unassembled WGS sequence"/>
</dbReference>
<dbReference type="PANTHER" id="PTHR42718:SF24">
    <property type="entry name" value="MAJOR FACILITATOR SUPERFAMILY (MFS) PROFILE DOMAIN-CONTAINING PROTEIN"/>
    <property type="match status" value="1"/>
</dbReference>
<feature type="transmembrane region" description="Helical" evidence="7">
    <location>
        <begin position="80"/>
        <end position="100"/>
    </location>
</feature>
<dbReference type="Pfam" id="PF07690">
    <property type="entry name" value="MFS_1"/>
    <property type="match status" value="1"/>
</dbReference>
<protein>
    <submittedName>
        <fullName evidence="9">Multidrug resistance protein Stp</fullName>
    </submittedName>
</protein>
<dbReference type="InterPro" id="IPR020846">
    <property type="entry name" value="MFS_dom"/>
</dbReference>
<evidence type="ECO:0000256" key="6">
    <source>
        <dbReference type="ARBA" id="ARBA00023136"/>
    </source>
</evidence>
<accession>A0A1E7XGS7</accession>
<reference evidence="9 10" key="1">
    <citation type="submission" date="2016-09" db="EMBL/GenBank/DDBJ databases">
        <title>Genome Sequence of Lactobacillus sunkii Strain CG01.</title>
        <authorList>
            <person name="Poehlein A."/>
            <person name="Gabris C."/>
            <person name="Bengelsdorf F.R."/>
            <person name="Duerre P."/>
            <person name="Daniel R."/>
        </authorList>
    </citation>
    <scope>NUCLEOTIDE SEQUENCE [LARGE SCALE GENOMIC DNA]</scope>
    <source>
        <strain evidence="9 10">CG_D</strain>
    </source>
</reference>
<feature type="domain" description="Major facilitator superfamily (MFS) profile" evidence="8">
    <location>
        <begin position="15"/>
        <end position="492"/>
    </location>
</feature>
<dbReference type="InterPro" id="IPR004638">
    <property type="entry name" value="EmrB-like"/>
</dbReference>
<dbReference type="Gene3D" id="1.20.1250.20">
    <property type="entry name" value="MFS general substrate transporter like domains"/>
    <property type="match status" value="2"/>
</dbReference>
<feature type="transmembrane region" description="Helical" evidence="7">
    <location>
        <begin position="214"/>
        <end position="234"/>
    </location>
</feature>
<evidence type="ECO:0000313" key="10">
    <source>
        <dbReference type="Proteomes" id="UP000177010"/>
    </source>
</evidence>
<comment type="caution">
    <text evidence="9">The sequence shown here is derived from an EMBL/GenBank/DDBJ whole genome shotgun (WGS) entry which is preliminary data.</text>
</comment>
<feature type="transmembrane region" description="Helical" evidence="7">
    <location>
        <begin position="246"/>
        <end position="262"/>
    </location>
</feature>
<comment type="subcellular location">
    <subcellularLocation>
        <location evidence="1">Cell membrane</location>
        <topology evidence="1">Multi-pass membrane protein</topology>
    </subcellularLocation>
</comment>
<evidence type="ECO:0000259" key="8">
    <source>
        <dbReference type="PROSITE" id="PS50850"/>
    </source>
</evidence>
<evidence type="ECO:0000313" key="9">
    <source>
        <dbReference type="EMBL" id="OFA12249.1"/>
    </source>
</evidence>